<evidence type="ECO:0000313" key="9">
    <source>
        <dbReference type="EMBL" id="USP81904.1"/>
    </source>
</evidence>
<dbReference type="Proteomes" id="UP001056012">
    <property type="component" value="Chromosome 7"/>
</dbReference>
<dbReference type="PANTHER" id="PTHR33048:SF163">
    <property type="entry name" value="INTEGRAL MEMBRANE PROTEIN (AFU_ORTHOLOGUE AFUA_8G05510)"/>
    <property type="match status" value="1"/>
</dbReference>
<protein>
    <recommendedName>
        <fullName evidence="8">Rhodopsin domain-containing protein</fullName>
    </recommendedName>
</protein>
<proteinExistence type="inferred from homology"/>
<feature type="domain" description="Rhodopsin" evidence="8">
    <location>
        <begin position="78"/>
        <end position="297"/>
    </location>
</feature>
<feature type="compositionally biased region" description="Basic and acidic residues" evidence="6">
    <location>
        <begin position="352"/>
        <end position="361"/>
    </location>
</feature>
<dbReference type="GO" id="GO:0016020">
    <property type="term" value="C:membrane"/>
    <property type="evidence" value="ECO:0007669"/>
    <property type="project" value="UniProtKB-SubCell"/>
</dbReference>
<dbReference type="OrthoDB" id="4682787at2759"/>
<dbReference type="AlphaFoldDB" id="A0A9Q8ZI58"/>
<evidence type="ECO:0000256" key="6">
    <source>
        <dbReference type="SAM" id="MobiDB-lite"/>
    </source>
</evidence>
<organism evidence="9 10">
    <name type="scientific">Curvularia clavata</name>
    <dbReference type="NCBI Taxonomy" id="95742"/>
    <lineage>
        <taxon>Eukaryota</taxon>
        <taxon>Fungi</taxon>
        <taxon>Dikarya</taxon>
        <taxon>Ascomycota</taxon>
        <taxon>Pezizomycotina</taxon>
        <taxon>Dothideomycetes</taxon>
        <taxon>Pleosporomycetidae</taxon>
        <taxon>Pleosporales</taxon>
        <taxon>Pleosporineae</taxon>
        <taxon>Pleosporaceae</taxon>
        <taxon>Curvularia</taxon>
    </lineage>
</organism>
<feature type="transmembrane region" description="Helical" evidence="7">
    <location>
        <begin position="201"/>
        <end position="221"/>
    </location>
</feature>
<dbReference type="PANTHER" id="PTHR33048">
    <property type="entry name" value="PTH11-LIKE INTEGRAL MEMBRANE PROTEIN (AFU_ORTHOLOGUE AFUA_5G11245)"/>
    <property type="match status" value="1"/>
</dbReference>
<gene>
    <name evidence="9" type="ORF">yc1106_09178</name>
</gene>
<keyword evidence="10" id="KW-1185">Reference proteome</keyword>
<feature type="transmembrane region" description="Helical" evidence="7">
    <location>
        <begin position="111"/>
        <end position="136"/>
    </location>
</feature>
<feature type="transmembrane region" description="Helical" evidence="7">
    <location>
        <begin position="21"/>
        <end position="40"/>
    </location>
</feature>
<keyword evidence="3 7" id="KW-1133">Transmembrane helix</keyword>
<comment type="similarity">
    <text evidence="5">Belongs to the SAT4 family.</text>
</comment>
<evidence type="ECO:0000256" key="7">
    <source>
        <dbReference type="SAM" id="Phobius"/>
    </source>
</evidence>
<feature type="transmembrane region" description="Helical" evidence="7">
    <location>
        <begin position="274"/>
        <end position="292"/>
    </location>
</feature>
<evidence type="ECO:0000256" key="1">
    <source>
        <dbReference type="ARBA" id="ARBA00004141"/>
    </source>
</evidence>
<evidence type="ECO:0000313" key="10">
    <source>
        <dbReference type="Proteomes" id="UP001056012"/>
    </source>
</evidence>
<evidence type="ECO:0000259" key="8">
    <source>
        <dbReference type="Pfam" id="PF20684"/>
    </source>
</evidence>
<feature type="transmembrane region" description="Helical" evidence="7">
    <location>
        <begin position="148"/>
        <end position="170"/>
    </location>
</feature>
<keyword evidence="2 7" id="KW-0812">Transmembrane</keyword>
<feature type="region of interest" description="Disordered" evidence="6">
    <location>
        <begin position="335"/>
        <end position="370"/>
    </location>
</feature>
<dbReference type="VEuPathDB" id="FungiDB:yc1106_09178"/>
<feature type="transmembrane region" description="Helical" evidence="7">
    <location>
        <begin position="233"/>
        <end position="254"/>
    </location>
</feature>
<keyword evidence="4 7" id="KW-0472">Membrane</keyword>
<name>A0A9Q8ZI58_CURCL</name>
<dbReference type="EMBL" id="CP089280">
    <property type="protein sequence ID" value="USP81904.1"/>
    <property type="molecule type" value="Genomic_DNA"/>
</dbReference>
<reference evidence="9" key="1">
    <citation type="submission" date="2021-12" db="EMBL/GenBank/DDBJ databases">
        <title>Curvularia clavata genome.</title>
        <authorList>
            <person name="Cao Y."/>
        </authorList>
    </citation>
    <scope>NUCLEOTIDE SEQUENCE</scope>
    <source>
        <strain evidence="9">Yc1106</strain>
    </source>
</reference>
<dbReference type="InterPro" id="IPR049326">
    <property type="entry name" value="Rhodopsin_dom_fungi"/>
</dbReference>
<evidence type="ECO:0000256" key="2">
    <source>
        <dbReference type="ARBA" id="ARBA00022692"/>
    </source>
</evidence>
<sequence length="388" mass="43251">MAIPTTPEGLPLDNRANALKIPIITLIIFSSIFVALRLGINFRNRNFFLLTDHLLWTGHVSPAFQTQSITILTRPKVIAIAGAACCYRMADVGGGRHMWDPFMTPEHLEKYLYFLWLGQLLNLYGMALIKLSVCAYIFMLDFSRTFRIFIWISIVIHVGVNFVFPTVILFGECTPFSKHWDVKGTQPGSCWGSQPRVISGYSGAAVNIATDMLYTTAPLIYISRIQLPKRTIWGVRAVFLCGLVTTTISALKLYEMKSLADTKDPSYESVNLSIFALAEVFVGAFTASLPPLRKTFENLLRKVLPASITGASKASRQSYALENIEAKISAKSWRTKHETDDDSELGILPEDGSDKLKKDADQSITKTTHVAVTEDDRSAISRRQDGWA</sequence>
<evidence type="ECO:0000256" key="3">
    <source>
        <dbReference type="ARBA" id="ARBA00022989"/>
    </source>
</evidence>
<evidence type="ECO:0000256" key="4">
    <source>
        <dbReference type="ARBA" id="ARBA00023136"/>
    </source>
</evidence>
<dbReference type="InterPro" id="IPR052337">
    <property type="entry name" value="SAT4-like"/>
</dbReference>
<comment type="subcellular location">
    <subcellularLocation>
        <location evidence="1">Membrane</location>
        <topology evidence="1">Multi-pass membrane protein</topology>
    </subcellularLocation>
</comment>
<accession>A0A9Q8ZI58</accession>
<evidence type="ECO:0000256" key="5">
    <source>
        <dbReference type="ARBA" id="ARBA00038359"/>
    </source>
</evidence>
<dbReference type="Pfam" id="PF20684">
    <property type="entry name" value="Fung_rhodopsin"/>
    <property type="match status" value="1"/>
</dbReference>